<dbReference type="InterPro" id="IPR006685">
    <property type="entry name" value="MscS_channel_2nd"/>
</dbReference>
<evidence type="ECO:0000256" key="9">
    <source>
        <dbReference type="SAM" id="Phobius"/>
    </source>
</evidence>
<dbReference type="eggNOG" id="COG0668">
    <property type="taxonomic scope" value="Bacteria"/>
</dbReference>
<feature type="domain" description="Mechanosensitive ion channel MscS" evidence="10">
    <location>
        <begin position="120"/>
        <end position="183"/>
    </location>
</feature>
<accession>A0A0A5FXZ3</accession>
<feature type="coiled-coil region" evidence="8">
    <location>
        <begin position="194"/>
        <end position="221"/>
    </location>
</feature>
<dbReference type="AlphaFoldDB" id="A0A0A5FXZ3"/>
<dbReference type="SUPFAM" id="SSF82689">
    <property type="entry name" value="Mechanosensitive channel protein MscS (YggB), C-terminal domain"/>
    <property type="match status" value="1"/>
</dbReference>
<keyword evidence="3" id="KW-1003">Cell membrane</keyword>
<evidence type="ECO:0000256" key="1">
    <source>
        <dbReference type="ARBA" id="ARBA00004651"/>
    </source>
</evidence>
<dbReference type="PANTHER" id="PTHR30460">
    <property type="entry name" value="MODERATE CONDUCTANCE MECHANOSENSITIVE CHANNEL YBIO"/>
    <property type="match status" value="1"/>
</dbReference>
<dbReference type="Proteomes" id="UP000030401">
    <property type="component" value="Unassembled WGS sequence"/>
</dbReference>
<dbReference type="Gene3D" id="2.30.30.60">
    <property type="match status" value="1"/>
</dbReference>
<feature type="transmembrane region" description="Helical" evidence="9">
    <location>
        <begin position="99"/>
        <end position="121"/>
    </location>
</feature>
<evidence type="ECO:0000256" key="2">
    <source>
        <dbReference type="ARBA" id="ARBA00008017"/>
    </source>
</evidence>
<evidence type="ECO:0000256" key="6">
    <source>
        <dbReference type="ARBA" id="ARBA00023136"/>
    </source>
</evidence>
<keyword evidence="4 9" id="KW-0812">Transmembrane</keyword>
<dbReference type="Gene3D" id="3.30.70.100">
    <property type="match status" value="1"/>
</dbReference>
<dbReference type="InterPro" id="IPR023408">
    <property type="entry name" value="MscS_beta-dom_sf"/>
</dbReference>
<evidence type="ECO:0000256" key="8">
    <source>
        <dbReference type="SAM" id="Coils"/>
    </source>
</evidence>
<dbReference type="InterPro" id="IPR010920">
    <property type="entry name" value="LSM_dom_sf"/>
</dbReference>
<feature type="domain" description="Mechanosensitive ion channel MscS C-terminal" evidence="11">
    <location>
        <begin position="190"/>
        <end position="274"/>
    </location>
</feature>
<dbReference type="SUPFAM" id="SSF82861">
    <property type="entry name" value="Mechanosensitive channel protein MscS (YggB), transmembrane region"/>
    <property type="match status" value="1"/>
</dbReference>
<dbReference type="Pfam" id="PF21088">
    <property type="entry name" value="MS_channel_1st"/>
    <property type="match status" value="1"/>
</dbReference>
<evidence type="ECO:0000256" key="5">
    <source>
        <dbReference type="ARBA" id="ARBA00022989"/>
    </source>
</evidence>
<organism evidence="13 14">
    <name type="scientific">Pontibacillus litoralis JSM 072002</name>
    <dbReference type="NCBI Taxonomy" id="1385512"/>
    <lineage>
        <taxon>Bacteria</taxon>
        <taxon>Bacillati</taxon>
        <taxon>Bacillota</taxon>
        <taxon>Bacilli</taxon>
        <taxon>Bacillales</taxon>
        <taxon>Bacillaceae</taxon>
        <taxon>Pontibacillus</taxon>
    </lineage>
</organism>
<keyword evidence="5 9" id="KW-1133">Transmembrane helix</keyword>
<dbReference type="GO" id="GO:0005886">
    <property type="term" value="C:plasma membrane"/>
    <property type="evidence" value="ECO:0007669"/>
    <property type="project" value="UniProtKB-SubCell"/>
</dbReference>
<comment type="caution">
    <text evidence="13">The sequence shown here is derived from an EMBL/GenBank/DDBJ whole genome shotgun (WGS) entry which is preliminary data.</text>
</comment>
<evidence type="ECO:0000313" key="13">
    <source>
        <dbReference type="EMBL" id="KGX85691.1"/>
    </source>
</evidence>
<dbReference type="Pfam" id="PF21082">
    <property type="entry name" value="MS_channel_3rd"/>
    <property type="match status" value="1"/>
</dbReference>
<dbReference type="InterPro" id="IPR045276">
    <property type="entry name" value="YbiO_bact"/>
</dbReference>
<dbReference type="InterPro" id="IPR049142">
    <property type="entry name" value="MS_channel_1st"/>
</dbReference>
<keyword evidence="14" id="KW-1185">Reference proteome</keyword>
<evidence type="ECO:0000256" key="3">
    <source>
        <dbReference type="ARBA" id="ARBA00022475"/>
    </source>
</evidence>
<dbReference type="InterPro" id="IPR011014">
    <property type="entry name" value="MscS_channel_TM-2"/>
</dbReference>
<evidence type="ECO:0000259" key="11">
    <source>
        <dbReference type="Pfam" id="PF21082"/>
    </source>
</evidence>
<dbReference type="PANTHER" id="PTHR30460:SF0">
    <property type="entry name" value="MODERATE CONDUCTANCE MECHANOSENSITIVE CHANNEL YBIO"/>
    <property type="match status" value="1"/>
</dbReference>
<dbReference type="STRING" id="1385512.N784_08490"/>
<evidence type="ECO:0000313" key="14">
    <source>
        <dbReference type="Proteomes" id="UP000030401"/>
    </source>
</evidence>
<dbReference type="InterPro" id="IPR049278">
    <property type="entry name" value="MS_channel_C"/>
</dbReference>
<name>A0A0A5FXZ3_9BACI</name>
<dbReference type="SUPFAM" id="SSF50182">
    <property type="entry name" value="Sm-like ribonucleoproteins"/>
    <property type="match status" value="1"/>
</dbReference>
<evidence type="ECO:0000256" key="7">
    <source>
        <dbReference type="ARBA" id="ARBA00059688"/>
    </source>
</evidence>
<gene>
    <name evidence="13" type="ORF">N784_08490</name>
</gene>
<dbReference type="EMBL" id="AVPG01000020">
    <property type="protein sequence ID" value="KGX85691.1"/>
    <property type="molecule type" value="Genomic_DNA"/>
</dbReference>
<comment type="similarity">
    <text evidence="2">Belongs to the MscS (TC 1.A.23) family.</text>
</comment>
<dbReference type="GO" id="GO:0008381">
    <property type="term" value="F:mechanosensitive monoatomic ion channel activity"/>
    <property type="evidence" value="ECO:0007669"/>
    <property type="project" value="InterPro"/>
</dbReference>
<sequence>MKEVKTDWEAFYNMLTGPDLWVDIALKIGTILFILFMAMLVIRIGKKIIQNLFKKRRRGPFQITERRENTLIKLLENTLTYTIYFAAIVMILQNLGFEVGAMLAGAGIAGLAIGFGAQSLVQDIISGFFIIFEDQFSVGDYIQTNTSEGFVEEIGFRTTKIKHWTGKIYIIPNGNIKEVTNYSIHNSIAVVDVSIAYEGDINRAEEAIEELLQEMPNRYEEIRAVPELLGVQHLGTSDIQLRIIAETEPMMHWHIARMMRKDIKNHLDERGIEIPFPRLVLYSRTDEAQSIEGGEDNG</sequence>
<comment type="function">
    <text evidence="7">May play a role in resistance to osmotic downshock.</text>
</comment>
<dbReference type="InterPro" id="IPR011066">
    <property type="entry name" value="MscS_channel_C_sf"/>
</dbReference>
<evidence type="ECO:0000256" key="4">
    <source>
        <dbReference type="ARBA" id="ARBA00022692"/>
    </source>
</evidence>
<keyword evidence="6 9" id="KW-0472">Membrane</keyword>
<evidence type="ECO:0000259" key="10">
    <source>
        <dbReference type="Pfam" id="PF00924"/>
    </source>
</evidence>
<dbReference type="FunFam" id="1.10.287.1260:FF:000005">
    <property type="entry name" value="Mechanosensitive ion channel family protein"/>
    <property type="match status" value="1"/>
</dbReference>
<dbReference type="Pfam" id="PF00924">
    <property type="entry name" value="MS_channel_2nd"/>
    <property type="match status" value="1"/>
</dbReference>
<comment type="subcellular location">
    <subcellularLocation>
        <location evidence="1">Cell membrane</location>
        <topology evidence="1">Multi-pass membrane protein</topology>
    </subcellularLocation>
</comment>
<dbReference type="FunFam" id="2.30.30.60:FF:000001">
    <property type="entry name" value="MscS Mechanosensitive ion channel"/>
    <property type="match status" value="1"/>
</dbReference>
<protein>
    <submittedName>
        <fullName evidence="13">Mechanosensitive ion channel protein MscS</fullName>
    </submittedName>
</protein>
<keyword evidence="8" id="KW-0175">Coiled coil</keyword>
<reference evidence="13 14" key="1">
    <citation type="submission" date="2013-08" db="EMBL/GenBank/DDBJ databases">
        <authorList>
            <person name="Huang J."/>
            <person name="Wang G."/>
        </authorList>
    </citation>
    <scope>NUCLEOTIDE SEQUENCE [LARGE SCALE GENOMIC DNA]</scope>
    <source>
        <strain evidence="13 14">JSM 072002</strain>
    </source>
</reference>
<evidence type="ECO:0000259" key="12">
    <source>
        <dbReference type="Pfam" id="PF21088"/>
    </source>
</evidence>
<feature type="transmembrane region" description="Helical" evidence="9">
    <location>
        <begin position="20"/>
        <end position="42"/>
    </location>
</feature>
<proteinExistence type="inferred from homology"/>
<dbReference type="Gene3D" id="1.10.287.1260">
    <property type="match status" value="1"/>
</dbReference>
<feature type="domain" description="Mechanosensitive ion channel transmembrane helices 2/3" evidence="12">
    <location>
        <begin position="78"/>
        <end position="118"/>
    </location>
</feature>